<dbReference type="SUPFAM" id="SSF63829">
    <property type="entry name" value="Calcium-dependent phosphotriesterase"/>
    <property type="match status" value="2"/>
</dbReference>
<dbReference type="Gene3D" id="2.60.40.10">
    <property type="entry name" value="Immunoglobulins"/>
    <property type="match status" value="1"/>
</dbReference>
<gene>
    <name evidence="5" type="ORF">H4075_14530</name>
</gene>
<dbReference type="Proteomes" id="UP000515344">
    <property type="component" value="Chromosome"/>
</dbReference>
<dbReference type="AlphaFoldDB" id="A0A7G5XCT8"/>
<keyword evidence="3" id="KW-0732">Signal</keyword>
<dbReference type="PANTHER" id="PTHR43547:SF2">
    <property type="entry name" value="HYBRID SIGNAL TRANSDUCTION HISTIDINE KINASE C"/>
    <property type="match status" value="1"/>
</dbReference>
<dbReference type="InterPro" id="IPR005467">
    <property type="entry name" value="His_kinase_dom"/>
</dbReference>
<evidence type="ECO:0000256" key="3">
    <source>
        <dbReference type="SAM" id="SignalP"/>
    </source>
</evidence>
<keyword evidence="2" id="KW-1133">Transmembrane helix</keyword>
<dbReference type="GO" id="GO:0000155">
    <property type="term" value="F:phosphorelay sensor kinase activity"/>
    <property type="evidence" value="ECO:0007669"/>
    <property type="project" value="InterPro"/>
</dbReference>
<dbReference type="InterPro" id="IPR036890">
    <property type="entry name" value="HATPase_C_sf"/>
</dbReference>
<dbReference type="CDD" id="cd16917">
    <property type="entry name" value="HATPase_UhpB-NarQ-NarX-like"/>
    <property type="match status" value="1"/>
</dbReference>
<dbReference type="GO" id="GO:0016020">
    <property type="term" value="C:membrane"/>
    <property type="evidence" value="ECO:0007669"/>
    <property type="project" value="InterPro"/>
</dbReference>
<dbReference type="PANTHER" id="PTHR43547">
    <property type="entry name" value="TWO-COMPONENT HISTIDINE KINASE"/>
    <property type="match status" value="1"/>
</dbReference>
<dbReference type="KEGG" id="lacs:H4075_14530"/>
<feature type="chain" id="PRO_5028974374" description="Histidine kinase domain-containing protein" evidence="3">
    <location>
        <begin position="20"/>
        <end position="1016"/>
    </location>
</feature>
<feature type="transmembrane region" description="Helical" evidence="2">
    <location>
        <begin position="787"/>
        <end position="805"/>
    </location>
</feature>
<protein>
    <recommendedName>
        <fullName evidence="4">Histidine kinase domain-containing protein</fullName>
    </recommendedName>
</protein>
<evidence type="ECO:0000313" key="5">
    <source>
        <dbReference type="EMBL" id="QNA43291.1"/>
    </source>
</evidence>
<dbReference type="InterPro" id="IPR011712">
    <property type="entry name" value="Sig_transdc_His_kin_sub3_dim/P"/>
</dbReference>
<dbReference type="EMBL" id="CP060007">
    <property type="protein sequence ID" value="QNA43291.1"/>
    <property type="molecule type" value="Genomic_DNA"/>
</dbReference>
<dbReference type="SMART" id="SM00387">
    <property type="entry name" value="HATPase_c"/>
    <property type="match status" value="1"/>
</dbReference>
<evidence type="ECO:0000313" key="6">
    <source>
        <dbReference type="Proteomes" id="UP000515344"/>
    </source>
</evidence>
<dbReference type="Pfam" id="PF07495">
    <property type="entry name" value="Y_Y_Y"/>
    <property type="match status" value="1"/>
</dbReference>
<dbReference type="InterPro" id="IPR013783">
    <property type="entry name" value="Ig-like_fold"/>
</dbReference>
<dbReference type="Pfam" id="PF02518">
    <property type="entry name" value="HATPase_c"/>
    <property type="match status" value="1"/>
</dbReference>
<sequence>MGKYLLLILCYFLVLSLQAQQQPFYETLTEKDGLSDNRVTCFLKDKTGYLWVGTRNGLNRYNGYNFTVFYPRVNELSNEVINDLAEDKNGKIWVATANGLNRYDPVTKQWFTFYAKGTDSSTFILNPNVWSCYVDDNNEIWMAPDGRGLSVYSSRTQKLRHYPWRKVVNTLLPQYYNRYCSVIKIIAKNKNEFWLGTTLGLFSFNKLSGKYTLIGTGYYGDFIDLAYDQQNRKVYLTAAEEKLFCYDEQLNEYKQLQPAELPYPSRFFSTPADHYIWLGTENGMLFIEPGTKNTFLQKHIPHLSSSLAEGSVQTIYHDATGISWVASNNGIVKFDRNSQQSSFLPLLAVTYQVSNNPMGGVYYDKRSQRYFVCSSDSTAVFIISRETGTIQKIRVDHKGKQLDRCYNVCADRAGRIWLLTKNAVYSFNEQTNKFEIFPIPSVGTGISFRDMAQDERGNYWFSSFHGKLYYYDASLKKYIIPGNDSIRFKGIVASTALLSDTVNHCVWIGTFSHGIYKYDLLTNKFTLYSETSDAPDYTDLNLVNDIEQDASGRIWVATHTGGLYYSNKGKPISKFFTRLSMKDGLVSNNIYALSYGDSLLWVTSGKHISAINTYSMKVLPPFSREEMFSFSSFSSDEIIPHYTAYDHERKELLVGVGGGLLFLRNKGSMPQQQFPLVLSSLKVNDVLYTDSIFKDNNHLSFSSPVRQIVFNFSALQFSLPSLNRYEYMLEGYDNKWEEAVNINSLNYQNLPPKNYRFRLRAKSHAGTASLKEAVFSFTVDPFFWQTWWFRLLCLLAVAAIVYGIYRYQLNKKLEVERLRHRISRDLHDDIGSALTTINVLSKVALNKGDDQKSIEGYLTRIKDSAQQTMESMSDIVWAINPTNDSLESMLVRMKEYAAELCEARAIELAFEADENMMSRKLDVAYRKNVFLIFKEAVNNAVKYSNCEKLLITLAMLPDHKLHLSVKDNGKGFADVKKNTGNGLQNMQSRAKELGGVLLVNTATGKGTTIELFLPNT</sequence>
<organism evidence="5 6">
    <name type="scientific">Lacibacter sediminis</name>
    <dbReference type="NCBI Taxonomy" id="2760713"/>
    <lineage>
        <taxon>Bacteria</taxon>
        <taxon>Pseudomonadati</taxon>
        <taxon>Bacteroidota</taxon>
        <taxon>Chitinophagia</taxon>
        <taxon>Chitinophagales</taxon>
        <taxon>Chitinophagaceae</taxon>
        <taxon>Lacibacter</taxon>
    </lineage>
</organism>
<dbReference type="InterPro" id="IPR003594">
    <property type="entry name" value="HATPase_dom"/>
</dbReference>
<dbReference type="Gene3D" id="3.30.565.10">
    <property type="entry name" value="Histidine kinase-like ATPase, C-terminal domain"/>
    <property type="match status" value="1"/>
</dbReference>
<feature type="signal peptide" evidence="3">
    <location>
        <begin position="1"/>
        <end position="19"/>
    </location>
</feature>
<dbReference type="Gene3D" id="2.130.10.10">
    <property type="entry name" value="YVTN repeat-like/Quinoprotein amine dehydrogenase"/>
    <property type="match status" value="3"/>
</dbReference>
<keyword evidence="2" id="KW-0812">Transmembrane</keyword>
<keyword evidence="6" id="KW-1185">Reference proteome</keyword>
<dbReference type="InterPro" id="IPR015943">
    <property type="entry name" value="WD40/YVTN_repeat-like_dom_sf"/>
</dbReference>
<dbReference type="PROSITE" id="PS50109">
    <property type="entry name" value="HIS_KIN"/>
    <property type="match status" value="1"/>
</dbReference>
<feature type="domain" description="Histidine kinase" evidence="4">
    <location>
        <begin position="825"/>
        <end position="1016"/>
    </location>
</feature>
<reference evidence="6" key="1">
    <citation type="submission" date="2020-08" db="EMBL/GenBank/DDBJ databases">
        <title>Lacibacter sp. S13-6-6 genome sequencing.</title>
        <authorList>
            <person name="Jin L."/>
        </authorList>
    </citation>
    <scope>NUCLEOTIDE SEQUENCE [LARGE SCALE GENOMIC DNA]</scope>
    <source>
        <strain evidence="6">S13-6-6</strain>
    </source>
</reference>
<proteinExistence type="predicted"/>
<dbReference type="GO" id="GO:0046983">
    <property type="term" value="F:protein dimerization activity"/>
    <property type="evidence" value="ECO:0007669"/>
    <property type="project" value="InterPro"/>
</dbReference>
<dbReference type="Pfam" id="PF07494">
    <property type="entry name" value="Reg_prop"/>
    <property type="match status" value="2"/>
</dbReference>
<dbReference type="InterPro" id="IPR011123">
    <property type="entry name" value="Y_Y_Y"/>
</dbReference>
<dbReference type="SUPFAM" id="SSF55874">
    <property type="entry name" value="ATPase domain of HSP90 chaperone/DNA topoisomerase II/histidine kinase"/>
    <property type="match status" value="1"/>
</dbReference>
<evidence type="ECO:0000259" key="4">
    <source>
        <dbReference type="PROSITE" id="PS50109"/>
    </source>
</evidence>
<evidence type="ECO:0000256" key="2">
    <source>
        <dbReference type="SAM" id="Phobius"/>
    </source>
</evidence>
<dbReference type="Pfam" id="PF07730">
    <property type="entry name" value="HisKA_3"/>
    <property type="match status" value="1"/>
</dbReference>
<name>A0A7G5XCT8_9BACT</name>
<keyword evidence="1" id="KW-0597">Phosphoprotein</keyword>
<dbReference type="RefSeq" id="WP_182801556.1">
    <property type="nucleotide sequence ID" value="NZ_CP060007.1"/>
</dbReference>
<evidence type="ECO:0000256" key="1">
    <source>
        <dbReference type="ARBA" id="ARBA00022553"/>
    </source>
</evidence>
<dbReference type="Gene3D" id="1.20.5.1930">
    <property type="match status" value="1"/>
</dbReference>
<keyword evidence="2" id="KW-0472">Membrane</keyword>
<dbReference type="InterPro" id="IPR011110">
    <property type="entry name" value="Reg_prop"/>
</dbReference>
<accession>A0A7G5XCT8</accession>